<organism evidence="1 2">
    <name type="scientific">Parablautia muri</name>
    <dbReference type="NCBI Taxonomy" id="2320879"/>
    <lineage>
        <taxon>Bacteria</taxon>
        <taxon>Bacillati</taxon>
        <taxon>Bacillota</taxon>
        <taxon>Clostridia</taxon>
        <taxon>Lachnospirales</taxon>
        <taxon>Lachnospiraceae</taxon>
        <taxon>Parablautia</taxon>
    </lineage>
</organism>
<sequence length="190" mass="21999">MKKITSMIGIIIFLFLITSCNHKDVEDISADTTQQVEETKNQHIESQEIIETDSLSWLEITEDGVNEELYLENLDAEVLEAVATKLRALVEEEVEAERENPEIVITEGWTRVFDSEQYNEVLNMGESAMKPLYWIIYKSPNAGMYEYICATALYELSGYDFTNEDGSLTWVNSKEFLDRFNEKILSDRKR</sequence>
<dbReference type="Proteomes" id="UP001154420">
    <property type="component" value="Unassembled WGS sequence"/>
</dbReference>
<dbReference type="RefSeq" id="WP_016229186.1">
    <property type="nucleotide sequence ID" value="NZ_QZDT01000058.1"/>
</dbReference>
<gene>
    <name evidence="1" type="ORF">D5281_20885</name>
</gene>
<keyword evidence="2" id="KW-1185">Reference proteome</keyword>
<comment type="caution">
    <text evidence="1">The sequence shown here is derived from an EMBL/GenBank/DDBJ whole genome shotgun (WGS) entry which is preliminary data.</text>
</comment>
<name>A0A9X5BJ95_9FIRM</name>
<reference evidence="1" key="1">
    <citation type="submission" date="2018-09" db="EMBL/GenBank/DDBJ databases">
        <title>Murine metabolic-syndrome-specific gut microbial biobank.</title>
        <authorList>
            <person name="Liu C."/>
        </authorList>
    </citation>
    <scope>NUCLEOTIDE SEQUENCE</scope>
    <source>
        <strain evidence="1">D42-62</strain>
    </source>
</reference>
<dbReference type="PROSITE" id="PS51257">
    <property type="entry name" value="PROKAR_LIPOPROTEIN"/>
    <property type="match status" value="1"/>
</dbReference>
<dbReference type="OrthoDB" id="3242907at2"/>
<dbReference type="AlphaFoldDB" id="A0A9X5BJ95"/>
<accession>A0A9X5BJ95</accession>
<protein>
    <submittedName>
        <fullName evidence="1">Uncharacterized protein</fullName>
    </submittedName>
</protein>
<evidence type="ECO:0000313" key="2">
    <source>
        <dbReference type="Proteomes" id="UP001154420"/>
    </source>
</evidence>
<proteinExistence type="predicted"/>
<dbReference type="EMBL" id="QZDT01000058">
    <property type="protein sequence ID" value="NBJ94955.1"/>
    <property type="molecule type" value="Genomic_DNA"/>
</dbReference>
<evidence type="ECO:0000313" key="1">
    <source>
        <dbReference type="EMBL" id="NBJ94955.1"/>
    </source>
</evidence>